<dbReference type="InterPro" id="IPR014942">
    <property type="entry name" value="AbiEii"/>
</dbReference>
<dbReference type="AlphaFoldDB" id="A0A1J5G0L7"/>
<gene>
    <name evidence="1" type="ORF">AUK15_00850</name>
</gene>
<name>A0A1J5G0L7_9BACT</name>
<evidence type="ECO:0000313" key="1">
    <source>
        <dbReference type="EMBL" id="OIP66117.1"/>
    </source>
</evidence>
<comment type="caution">
    <text evidence="1">The sequence shown here is derived from an EMBL/GenBank/DDBJ whole genome shotgun (WGS) entry which is preliminary data.</text>
</comment>
<sequence>MNIHQETITEAMRSVSRVVFENLDPEYYLAGGTALALQLGHRKSVDLDYFIANPIDTLALKNKLAEIFSETTVEILFETKDTLWCVIDGVNVSFISRFDALLEMPQPADSFRLAGIKDITVMKLVAICGREEYKDYFDLACIAKETDVRSWISWWQEVYPEQDIMSWAVALSAVDSIQKIPLEIAEDFKTKNVSSVVKNIVREVTKQVKLTLGV</sequence>
<evidence type="ECO:0000313" key="2">
    <source>
        <dbReference type="Proteomes" id="UP000182059"/>
    </source>
</evidence>
<reference evidence="1 2" key="1">
    <citation type="journal article" date="2016" name="Environ. Microbiol.">
        <title>Genomic resolution of a cold subsurface aquifer community provides metabolic insights for novel microbes adapted to high CO concentrations.</title>
        <authorList>
            <person name="Probst A.J."/>
            <person name="Castelle C.J."/>
            <person name="Singh A."/>
            <person name="Brown C.T."/>
            <person name="Anantharaman K."/>
            <person name="Sharon I."/>
            <person name="Hug L.A."/>
            <person name="Burstein D."/>
            <person name="Emerson J.B."/>
            <person name="Thomas B.C."/>
            <person name="Banfield J.F."/>
        </authorList>
    </citation>
    <scope>NUCLEOTIDE SEQUENCE [LARGE SCALE GENOMIC DNA]</scope>
    <source>
        <strain evidence="1">CG2_30_43_9</strain>
    </source>
</reference>
<evidence type="ECO:0008006" key="3">
    <source>
        <dbReference type="Google" id="ProtNLM"/>
    </source>
</evidence>
<protein>
    <recommendedName>
        <fullName evidence="3">Nucleotidyl transferase AbiEii/AbiGii toxin family protein</fullName>
    </recommendedName>
</protein>
<organism evidence="1 2">
    <name type="scientific">Candidatus Nomurabacteria bacterium CG2_30_43_9</name>
    <dbReference type="NCBI Taxonomy" id="1805283"/>
    <lineage>
        <taxon>Bacteria</taxon>
        <taxon>Candidatus Nomuraibacteriota</taxon>
    </lineage>
</organism>
<dbReference type="Pfam" id="PF08843">
    <property type="entry name" value="AbiEii"/>
    <property type="match status" value="1"/>
</dbReference>
<proteinExistence type="predicted"/>
<dbReference type="EMBL" id="MNYX01000022">
    <property type="protein sequence ID" value="OIP66117.1"/>
    <property type="molecule type" value="Genomic_DNA"/>
</dbReference>
<dbReference type="Proteomes" id="UP000182059">
    <property type="component" value="Unassembled WGS sequence"/>
</dbReference>
<accession>A0A1J5G0L7</accession>